<dbReference type="AlphaFoldDB" id="A0A1G6U8N4"/>
<proteinExistence type="predicted"/>
<accession>A0A1G6U8N4</accession>
<protein>
    <submittedName>
        <fullName evidence="1">Uncharacterized protein</fullName>
    </submittedName>
</protein>
<gene>
    <name evidence="1" type="ORF">SAMN04488509_102222</name>
</gene>
<name>A0A1G6U8N4_9GAMM</name>
<evidence type="ECO:0000313" key="2">
    <source>
        <dbReference type="Proteomes" id="UP000199603"/>
    </source>
</evidence>
<organism evidence="1 2">
    <name type="scientific">Aquimonas voraii</name>
    <dbReference type="NCBI Taxonomy" id="265719"/>
    <lineage>
        <taxon>Bacteria</taxon>
        <taxon>Pseudomonadati</taxon>
        <taxon>Pseudomonadota</taxon>
        <taxon>Gammaproteobacteria</taxon>
        <taxon>Lysobacterales</taxon>
        <taxon>Lysobacteraceae</taxon>
        <taxon>Aquimonas</taxon>
    </lineage>
</organism>
<dbReference type="Proteomes" id="UP000199603">
    <property type="component" value="Unassembled WGS sequence"/>
</dbReference>
<dbReference type="EMBL" id="FNAG01000002">
    <property type="protein sequence ID" value="SDD37740.1"/>
    <property type="molecule type" value="Genomic_DNA"/>
</dbReference>
<reference evidence="1 2" key="1">
    <citation type="submission" date="2016-10" db="EMBL/GenBank/DDBJ databases">
        <authorList>
            <person name="de Groot N.N."/>
        </authorList>
    </citation>
    <scope>NUCLEOTIDE SEQUENCE [LARGE SCALE GENOMIC DNA]</scope>
    <source>
        <strain evidence="1 2">DSM 16957</strain>
    </source>
</reference>
<dbReference type="RefSeq" id="WP_091239988.1">
    <property type="nucleotide sequence ID" value="NZ_FNAG01000002.1"/>
</dbReference>
<sequence length="114" mass="13413">MLPQDDEDALMKRHRYALQEIEREIRKINREVIHRDIPKIERKHVVELAKVVAEHRARYLTAGMRLSSATIGTPEEQELIRLLPGLRREFETARDVFAALERAIEQAYVDVDLR</sequence>
<evidence type="ECO:0000313" key="1">
    <source>
        <dbReference type="EMBL" id="SDD37740.1"/>
    </source>
</evidence>
<keyword evidence="2" id="KW-1185">Reference proteome</keyword>